<evidence type="ECO:0000313" key="3">
    <source>
        <dbReference type="Proteomes" id="UP000623681"/>
    </source>
</evidence>
<keyword evidence="1" id="KW-1133">Transmembrane helix</keyword>
<sequence>MMKKKAKILGLYVLIAILIQIIILLFLNYRYLAIDDNVKPQVAYVIEKSQGIKMKINK</sequence>
<comment type="caution">
    <text evidence="2">The sequence shown here is derived from an EMBL/GenBank/DDBJ whole genome shotgun (WGS) entry which is preliminary data.</text>
</comment>
<accession>A0A937FKV3</accession>
<evidence type="ECO:0000256" key="1">
    <source>
        <dbReference type="SAM" id="Phobius"/>
    </source>
</evidence>
<evidence type="ECO:0000313" key="2">
    <source>
        <dbReference type="EMBL" id="MBL4934116.1"/>
    </source>
</evidence>
<dbReference type="Proteomes" id="UP000623681">
    <property type="component" value="Unassembled WGS sequence"/>
</dbReference>
<keyword evidence="3" id="KW-1185">Reference proteome</keyword>
<dbReference type="AlphaFoldDB" id="A0A937FKV3"/>
<protein>
    <submittedName>
        <fullName evidence="2">Uncharacterized protein</fullName>
    </submittedName>
</protein>
<organism evidence="2 3">
    <name type="scientific">Clostridium paridis</name>
    <dbReference type="NCBI Taxonomy" id="2803863"/>
    <lineage>
        <taxon>Bacteria</taxon>
        <taxon>Bacillati</taxon>
        <taxon>Bacillota</taxon>
        <taxon>Clostridia</taxon>
        <taxon>Eubacteriales</taxon>
        <taxon>Clostridiaceae</taxon>
        <taxon>Clostridium</taxon>
    </lineage>
</organism>
<reference evidence="2" key="1">
    <citation type="submission" date="2021-01" db="EMBL/GenBank/DDBJ databases">
        <title>Genome public.</title>
        <authorList>
            <person name="Liu C."/>
            <person name="Sun Q."/>
        </authorList>
    </citation>
    <scope>NUCLEOTIDE SEQUENCE</scope>
    <source>
        <strain evidence="2">YIM B02565</strain>
    </source>
</reference>
<dbReference type="EMBL" id="JAESWA010000030">
    <property type="protein sequence ID" value="MBL4934116.1"/>
    <property type="molecule type" value="Genomic_DNA"/>
</dbReference>
<keyword evidence="1" id="KW-0812">Transmembrane</keyword>
<feature type="transmembrane region" description="Helical" evidence="1">
    <location>
        <begin position="9"/>
        <end position="29"/>
    </location>
</feature>
<gene>
    <name evidence="2" type="ORF">JK634_20215</name>
</gene>
<name>A0A937FKV3_9CLOT</name>
<keyword evidence="1" id="KW-0472">Membrane</keyword>
<proteinExistence type="predicted"/>